<evidence type="ECO:0000313" key="4">
    <source>
        <dbReference type="Proteomes" id="UP001595872"/>
    </source>
</evidence>
<dbReference type="RefSeq" id="WP_378265102.1">
    <property type="nucleotide sequence ID" value="NZ_JBHSIT010000020.1"/>
</dbReference>
<sequence>MDEGRVRLLVKVLAEVLGEEVRQRARLRGAPGGSAWLAEQWRPAAVRRAFEELGPFYTKVGQILSTRPDLVSEPVRQELGKLHDRVTPEPFERFAPVLEQELGDDWARRFADVETERPLGAASLAQVYRVTLRDRRPAVVKIQRPGIAPVIRRDMAVLRRATRLLSRCAPRFTGVMDLDAMLMVIFDAMRPELDFRLEAGNMDRARGIVARFSTLEVPEVLYAGPHVLIQSLAPGASIRDAKAGDFSPGERLAIGRDLLALMYRCYFVEHTFHADPHPGNIFVAPGERASIIDWGMVGSIDRRLSISIFRVLLGVVQNDAQAAARAWMEMGYATEWTEFRAFASDMAGVVPRVRTASLDELNFGVLLGTVLKRSTKRGIATSPMVSILAKSFANMEGSVRYLAPELSIIEVFQEEMSGILSFLATELFSEAQAARILTDVALGATTGLEQARGVLQDLSSRDLALDIRQMPPRSSLLNRLGPGAACVAAGAVLAHLLRGHRDARR</sequence>
<comment type="caution">
    <text evidence="3">The sequence shown here is derived from an EMBL/GenBank/DDBJ whole genome shotgun (WGS) entry which is preliminary data.</text>
</comment>
<dbReference type="SUPFAM" id="SSF56112">
    <property type="entry name" value="Protein kinase-like (PK-like)"/>
    <property type="match status" value="1"/>
</dbReference>
<organism evidence="3 4">
    <name type="scientific">Actinomadura gamaensis</name>
    <dbReference type="NCBI Taxonomy" id="1763541"/>
    <lineage>
        <taxon>Bacteria</taxon>
        <taxon>Bacillati</taxon>
        <taxon>Actinomycetota</taxon>
        <taxon>Actinomycetes</taxon>
        <taxon>Streptosporangiales</taxon>
        <taxon>Thermomonosporaceae</taxon>
        <taxon>Actinomadura</taxon>
    </lineage>
</organism>
<dbReference type="Proteomes" id="UP001595872">
    <property type="component" value="Unassembled WGS sequence"/>
</dbReference>
<reference evidence="4" key="1">
    <citation type="journal article" date="2019" name="Int. J. Syst. Evol. Microbiol.">
        <title>The Global Catalogue of Microorganisms (GCM) 10K type strain sequencing project: providing services to taxonomists for standard genome sequencing and annotation.</title>
        <authorList>
            <consortium name="The Broad Institute Genomics Platform"/>
            <consortium name="The Broad Institute Genome Sequencing Center for Infectious Disease"/>
            <person name="Wu L."/>
            <person name="Ma J."/>
        </authorList>
    </citation>
    <scope>NUCLEOTIDE SEQUENCE [LARGE SCALE GENOMIC DNA]</scope>
    <source>
        <strain evidence="4">KLKA75</strain>
    </source>
</reference>
<dbReference type="CDD" id="cd05121">
    <property type="entry name" value="ABC1_ADCK3-like"/>
    <property type="match status" value="1"/>
</dbReference>
<dbReference type="Pfam" id="PF03109">
    <property type="entry name" value="ABC1"/>
    <property type="match status" value="1"/>
</dbReference>
<evidence type="ECO:0000259" key="2">
    <source>
        <dbReference type="PROSITE" id="PS50011"/>
    </source>
</evidence>
<feature type="domain" description="Protein kinase" evidence="2">
    <location>
        <begin position="113"/>
        <end position="505"/>
    </location>
</feature>
<keyword evidence="3" id="KW-0808">Transferase</keyword>
<dbReference type="InterPro" id="IPR000719">
    <property type="entry name" value="Prot_kinase_dom"/>
</dbReference>
<keyword evidence="3" id="KW-0418">Kinase</keyword>
<dbReference type="EMBL" id="JBHSIT010000020">
    <property type="protein sequence ID" value="MFC4913817.1"/>
    <property type="molecule type" value="Genomic_DNA"/>
</dbReference>
<dbReference type="PANTHER" id="PTHR10566:SF113">
    <property type="entry name" value="PROTEIN ACTIVITY OF BC1 COMPLEX KINASE 7, CHLOROPLASTIC"/>
    <property type="match status" value="1"/>
</dbReference>
<dbReference type="InterPro" id="IPR011009">
    <property type="entry name" value="Kinase-like_dom_sf"/>
</dbReference>
<keyword evidence="4" id="KW-1185">Reference proteome</keyword>
<dbReference type="GO" id="GO:0016301">
    <property type="term" value="F:kinase activity"/>
    <property type="evidence" value="ECO:0007669"/>
    <property type="project" value="UniProtKB-KW"/>
</dbReference>
<evidence type="ECO:0000313" key="3">
    <source>
        <dbReference type="EMBL" id="MFC4913817.1"/>
    </source>
</evidence>
<gene>
    <name evidence="3" type="ORF">ACFPCY_41485</name>
</gene>
<comment type="similarity">
    <text evidence="1">Belongs to the protein kinase superfamily. ADCK protein kinase family.</text>
</comment>
<accession>A0ABV9UB48</accession>
<proteinExistence type="inferred from homology"/>
<name>A0ABV9UB48_9ACTN</name>
<dbReference type="InterPro" id="IPR050154">
    <property type="entry name" value="UbiB_kinase"/>
</dbReference>
<protein>
    <submittedName>
        <fullName evidence="3">ABC1 kinase family protein</fullName>
    </submittedName>
</protein>
<dbReference type="InterPro" id="IPR004147">
    <property type="entry name" value="ABC1_dom"/>
</dbReference>
<evidence type="ECO:0000256" key="1">
    <source>
        <dbReference type="ARBA" id="ARBA00009670"/>
    </source>
</evidence>
<dbReference type="PANTHER" id="PTHR10566">
    <property type="entry name" value="CHAPERONE-ACTIVITY OF BC1 COMPLEX CABC1 -RELATED"/>
    <property type="match status" value="1"/>
</dbReference>
<dbReference type="PROSITE" id="PS50011">
    <property type="entry name" value="PROTEIN_KINASE_DOM"/>
    <property type="match status" value="1"/>
</dbReference>